<dbReference type="Gene3D" id="3.40.50.1240">
    <property type="entry name" value="Phosphoglycerate mutase-like"/>
    <property type="match status" value="1"/>
</dbReference>
<dbReference type="SUPFAM" id="SSF53254">
    <property type="entry name" value="Phosphoglycerate mutase-like"/>
    <property type="match status" value="1"/>
</dbReference>
<dbReference type="Proteomes" id="UP001155182">
    <property type="component" value="Unassembled WGS sequence"/>
</dbReference>
<dbReference type="AlphaFoldDB" id="A0A9X2EZR2"/>
<evidence type="ECO:0000313" key="2">
    <source>
        <dbReference type="EMBL" id="MCO4291409.1"/>
    </source>
</evidence>
<dbReference type="PANTHER" id="PTHR47623">
    <property type="entry name" value="OS09G0287300 PROTEIN"/>
    <property type="match status" value="1"/>
</dbReference>
<dbReference type="PANTHER" id="PTHR47623:SF1">
    <property type="entry name" value="OS09G0287300 PROTEIN"/>
    <property type="match status" value="1"/>
</dbReference>
<organism evidence="2 3">
    <name type="scientific">Solitalea agri</name>
    <dbReference type="NCBI Taxonomy" id="2953739"/>
    <lineage>
        <taxon>Bacteria</taxon>
        <taxon>Pseudomonadati</taxon>
        <taxon>Bacteroidota</taxon>
        <taxon>Sphingobacteriia</taxon>
        <taxon>Sphingobacteriales</taxon>
        <taxon>Sphingobacteriaceae</taxon>
        <taxon>Solitalea</taxon>
    </lineage>
</organism>
<dbReference type="CDD" id="cd07067">
    <property type="entry name" value="HP_PGM_like"/>
    <property type="match status" value="1"/>
</dbReference>
<feature type="binding site" evidence="1">
    <location>
        <position position="58"/>
    </location>
    <ligand>
        <name>substrate</name>
    </ligand>
</feature>
<evidence type="ECO:0000256" key="1">
    <source>
        <dbReference type="PIRSR" id="PIRSR613078-2"/>
    </source>
</evidence>
<dbReference type="InterPro" id="IPR013078">
    <property type="entry name" value="His_Pase_superF_clade-1"/>
</dbReference>
<dbReference type="RefSeq" id="WP_252585637.1">
    <property type="nucleotide sequence ID" value="NZ_JAMWYS010000003.1"/>
</dbReference>
<name>A0A9X2EZR2_9SPHI</name>
<dbReference type="EMBL" id="JAMWYS010000003">
    <property type="protein sequence ID" value="MCO4291409.1"/>
    <property type="molecule type" value="Genomic_DNA"/>
</dbReference>
<evidence type="ECO:0000313" key="3">
    <source>
        <dbReference type="Proteomes" id="UP001155182"/>
    </source>
</evidence>
<accession>A0A9X2EZR2</accession>
<gene>
    <name evidence="2" type="ORF">NF867_00855</name>
</gene>
<reference evidence="2" key="1">
    <citation type="submission" date="2022-06" db="EMBL/GenBank/DDBJ databases">
        <title>Solitalea sp. MAHUQ-68 isolated from rhizospheric soil.</title>
        <authorList>
            <person name="Huq M.A."/>
        </authorList>
    </citation>
    <scope>NUCLEOTIDE SEQUENCE</scope>
    <source>
        <strain evidence="2">MAHUQ-68</strain>
    </source>
</reference>
<keyword evidence="3" id="KW-1185">Reference proteome</keyword>
<sequence length="164" mass="18489">MKTLYLIRHAKSDKSISNVSDFDRPLNERGIKDAPSMGKILAKKITQPELIISSPALRAITTAKLFAEQLDYPEERIRLCNEIYEASVSTLLKLVNELGDETSIVIMFGHNPGLTDFFNYLTDNDLLNLPTCGIVKIDFDLESWTLISHGSGESTYIDYPKNNY</sequence>
<protein>
    <submittedName>
        <fullName evidence="2">Histidine phosphatase family protein</fullName>
    </submittedName>
</protein>
<dbReference type="Pfam" id="PF00300">
    <property type="entry name" value="His_Phos_1"/>
    <property type="match status" value="1"/>
</dbReference>
<comment type="caution">
    <text evidence="2">The sequence shown here is derived from an EMBL/GenBank/DDBJ whole genome shotgun (WGS) entry which is preliminary data.</text>
</comment>
<dbReference type="InterPro" id="IPR029033">
    <property type="entry name" value="His_PPase_superfam"/>
</dbReference>
<proteinExistence type="predicted"/>